<dbReference type="InterPro" id="IPR006664">
    <property type="entry name" value="OMP_bac"/>
</dbReference>
<dbReference type="EMBL" id="SJSN01000010">
    <property type="protein sequence ID" value="TCD07641.1"/>
    <property type="molecule type" value="Genomic_DNA"/>
</dbReference>
<dbReference type="PANTHER" id="PTHR30329:SF21">
    <property type="entry name" value="LIPOPROTEIN YIAD-RELATED"/>
    <property type="match status" value="1"/>
</dbReference>
<dbReference type="Pfam" id="PF00691">
    <property type="entry name" value="OmpA"/>
    <property type="match status" value="1"/>
</dbReference>
<protein>
    <submittedName>
        <fullName evidence="6">OmpA family protein</fullName>
    </submittedName>
</protein>
<dbReference type="Proteomes" id="UP000291485">
    <property type="component" value="Unassembled WGS sequence"/>
</dbReference>
<dbReference type="OrthoDB" id="719419at2"/>
<dbReference type="PANTHER" id="PTHR30329">
    <property type="entry name" value="STATOR ELEMENT OF FLAGELLAR MOTOR COMPLEX"/>
    <property type="match status" value="1"/>
</dbReference>
<proteinExistence type="predicted"/>
<evidence type="ECO:0000256" key="4">
    <source>
        <dbReference type="PROSITE-ProRule" id="PRU00473"/>
    </source>
</evidence>
<dbReference type="GO" id="GO:0009279">
    <property type="term" value="C:cell outer membrane"/>
    <property type="evidence" value="ECO:0007669"/>
    <property type="project" value="UniProtKB-SubCell"/>
</dbReference>
<evidence type="ECO:0000313" key="7">
    <source>
        <dbReference type="Proteomes" id="UP000291485"/>
    </source>
</evidence>
<evidence type="ECO:0000313" key="6">
    <source>
        <dbReference type="EMBL" id="TCD07641.1"/>
    </source>
</evidence>
<dbReference type="AlphaFoldDB" id="A0A4R0NYY8"/>
<dbReference type="Gene3D" id="3.30.1330.60">
    <property type="entry name" value="OmpA-like domain"/>
    <property type="match status" value="1"/>
</dbReference>
<dbReference type="CDD" id="cd07185">
    <property type="entry name" value="OmpA_C-like"/>
    <property type="match status" value="1"/>
</dbReference>
<dbReference type="InterPro" id="IPR006665">
    <property type="entry name" value="OmpA-like"/>
</dbReference>
<keyword evidence="2 4" id="KW-0472">Membrane</keyword>
<evidence type="ECO:0000259" key="5">
    <source>
        <dbReference type="PROSITE" id="PS51123"/>
    </source>
</evidence>
<gene>
    <name evidence="6" type="ORF">EZ449_13980</name>
</gene>
<comment type="caution">
    <text evidence="6">The sequence shown here is derived from an EMBL/GenBank/DDBJ whole genome shotgun (WGS) entry which is preliminary data.</text>
</comment>
<dbReference type="InterPro" id="IPR050330">
    <property type="entry name" value="Bact_OuterMem_StrucFunc"/>
</dbReference>
<keyword evidence="3" id="KW-0998">Cell outer membrane</keyword>
<dbReference type="PRINTS" id="PR01021">
    <property type="entry name" value="OMPADOMAIN"/>
</dbReference>
<evidence type="ECO:0000256" key="3">
    <source>
        <dbReference type="ARBA" id="ARBA00023237"/>
    </source>
</evidence>
<reference evidence="6 7" key="1">
    <citation type="submission" date="2019-02" db="EMBL/GenBank/DDBJ databases">
        <title>Pedobacter sp. RP-3-11 sp. nov., isolated from Arctic soil.</title>
        <authorList>
            <person name="Dahal R.H."/>
        </authorList>
    </citation>
    <scope>NUCLEOTIDE SEQUENCE [LARGE SCALE GENOMIC DNA]</scope>
    <source>
        <strain evidence="6 7">RP-3-11</strain>
    </source>
</reference>
<feature type="domain" description="OmpA-like" evidence="5">
    <location>
        <begin position="304"/>
        <end position="429"/>
    </location>
</feature>
<dbReference type="SUPFAM" id="SSF103088">
    <property type="entry name" value="OmpA-like"/>
    <property type="match status" value="1"/>
</dbReference>
<evidence type="ECO:0000256" key="1">
    <source>
        <dbReference type="ARBA" id="ARBA00004442"/>
    </source>
</evidence>
<dbReference type="PROSITE" id="PS51123">
    <property type="entry name" value="OMPA_2"/>
    <property type="match status" value="1"/>
</dbReference>
<name>A0A4R0NYY8_9SPHI</name>
<accession>A0A4R0NYY8</accession>
<dbReference type="RefSeq" id="WP_131559823.1">
    <property type="nucleotide sequence ID" value="NZ_SJSN01000010.1"/>
</dbReference>
<organism evidence="6 7">
    <name type="scientific">Pedobacter frigidisoli</name>
    <dbReference type="NCBI Taxonomy" id="2530455"/>
    <lineage>
        <taxon>Bacteria</taxon>
        <taxon>Pseudomonadati</taxon>
        <taxon>Bacteroidota</taxon>
        <taxon>Sphingobacteriia</taxon>
        <taxon>Sphingobacteriales</taxon>
        <taxon>Sphingobacteriaceae</taxon>
        <taxon>Pedobacter</taxon>
    </lineage>
</organism>
<sequence>MAKGIKKIVWTGEGIVYKKGSIPNKLLVTSPEKLVWFKVGEWFEGTKEQEKSKDVKWAIFNNKGYIDHQKTIPGNYKYGYRITRALCGPYTYYIEASLTGTFDGKSGIQMRGETPAQITDSCWSINEGGADVRKTYQFSYGEIIWLKLLTEGLNGYKNVEVRVYRKLRSAFGLLPADDEVTRKIYRVEVIRGEINLKIPNTYSWRQSMKDVSGVEEFYVRVVHPITGKYIEDNKKDTAHARFLRIKDKTVSQVVEMPQNRTPVTIYEPDKNSVRFELCKFEQINIVDEGKTNLVFDNGAGVKNLQDRKEKVVEPIVFNFNSTQLSSESLRKLNNILQFLLEHRYSIIHLDGFACVIGKQNYNNLLSENRAKTVREFFIKGKLDPLRMKAAGHGEVNPTDDKMGRDNVKYRDEENYKSNRRVDISFDYYGHNAETIIYQTIGGPTARNIKIEPVKFETKACFERPQHTKKITLDNIYLKSEDVGTITIPAISTMSKEHPMPLHYIWPMNNLTELGTFSSANDYTIHFHTCRYYSVRNKPTVLVKVYPDVKWNLDFMLNLTNDLSVKWQNLSPKEHKEFQSKAGKEGAERRWKQKDATFNFGLKAQWDKSGEVYGQQEELKAEYEGKFKKLYNIFSSFNSLADGVTGATKGVVKKSLSGVPASFVVKPPNLSLTAEWFLKKVKNSRNVLEVGTDVKITLNANPLIGLEVTIDLLGAIIAGVTGVISGGSAAPGVLKLYNQIQDKLKKGINVGTDEVGFKSSVNIYMDLIITSQIAVNSTFKFNTVGKPSDSRLEVCADARLKIELKVGVKVKGEVSLVIVKAFAYFEASASGDASITFGHKIVYDEKGLYYRPILGFDGLNAKYVVSISVGLAKKIVIDKTKINDAKEDKVVIAQGDYPQVIPKFDVIEHLEKLFETSANIPLIKN</sequence>
<comment type="subcellular location">
    <subcellularLocation>
        <location evidence="1">Cell outer membrane</location>
    </subcellularLocation>
</comment>
<keyword evidence="7" id="KW-1185">Reference proteome</keyword>
<dbReference type="InterPro" id="IPR036737">
    <property type="entry name" value="OmpA-like_sf"/>
</dbReference>
<evidence type="ECO:0000256" key="2">
    <source>
        <dbReference type="ARBA" id="ARBA00023136"/>
    </source>
</evidence>